<dbReference type="GO" id="GO:0004197">
    <property type="term" value="F:cysteine-type endopeptidase activity"/>
    <property type="evidence" value="ECO:0007669"/>
    <property type="project" value="InterPro"/>
</dbReference>
<dbReference type="InterPro" id="IPR027417">
    <property type="entry name" value="P-loop_NTPase"/>
</dbReference>
<evidence type="ECO:0000259" key="1">
    <source>
        <dbReference type="Pfam" id="PF00656"/>
    </source>
</evidence>
<dbReference type="eggNOG" id="COG0507">
    <property type="taxonomic scope" value="Bacteria"/>
</dbReference>
<keyword evidence="4" id="KW-1185">Reference proteome</keyword>
<dbReference type="EMBL" id="CP000482">
    <property type="protein sequence ID" value="ABK98753.1"/>
    <property type="molecule type" value="Genomic_DNA"/>
</dbReference>
<dbReference type="Gene3D" id="3.40.50.300">
    <property type="entry name" value="P-loop containing nucleotide triphosphate hydrolases"/>
    <property type="match status" value="1"/>
</dbReference>
<dbReference type="KEGG" id="ppd:Ppro_1129"/>
<dbReference type="GO" id="GO:0006508">
    <property type="term" value="P:proteolysis"/>
    <property type="evidence" value="ECO:0007669"/>
    <property type="project" value="InterPro"/>
</dbReference>
<dbReference type="STRING" id="338966.Ppro_1129"/>
<sequence>MMMDQENAENPKALFVGIGVGTYDHFNPLPKAISEVNDLAGILENRGYNVKVIVDPDTPKGISELKTALPKEHFGRGGSLVVLWSGHGETTPEGALHLVPTDAEPGDAPQLTSDYLAGLAARTGANQIMLVLDTCFSGSGIIAAGTVVDKVQRELPPGNPHVWVGVVASALDYERSKDGVFGARLLKLLKHGPDNPHDPDLCFRWSSKNKGVIGTDLLFTLRKEWDIQGQCPKTTETSTANCQMQFPNPLHNPDAPDRVVEHLLLAARGVAPNEEGFFFTGRTAQINQIVSWMQAGKPGIFVVTGPAGSGKSAIVGRVVSLSNPEERQYILSPTGLEHADPGEGSVHAHVHARGVTVEQLCQLVDDQLVRRNLLPENPGGSRNKWELLGAIERCPCRLMIVVDGLDEGGPEAIKIAQEFLRLLSQKCLVLVSSREVAHEEELSLLQSLGPCETIDLGTDMVQAETKTAVHDYVKKRLADCSGKMDATKIGDAIIRISEQQGEGTFLLARVITTQLRNNPVDTSRINWEGNLDKSIEDAFDRELTAIPSLLRDGIELPHAARELLTALAWGYGAGLTDDVWPIVATALSSTGATYLREDVFWLLGVCRA</sequence>
<feature type="domain" description="Peptidase C14 caspase" evidence="1">
    <location>
        <begin position="18"/>
        <end position="138"/>
    </location>
</feature>
<gene>
    <name evidence="3" type="ordered locus">Ppro_1129</name>
</gene>
<dbReference type="Proteomes" id="UP000006732">
    <property type="component" value="Chromosome"/>
</dbReference>
<dbReference type="Pfam" id="PF00656">
    <property type="entry name" value="Peptidase_C14"/>
    <property type="match status" value="1"/>
</dbReference>
<proteinExistence type="predicted"/>
<dbReference type="AlphaFoldDB" id="A1AN33"/>
<dbReference type="InterPro" id="IPR029030">
    <property type="entry name" value="Caspase-like_dom_sf"/>
</dbReference>
<dbReference type="Pfam" id="PF13191">
    <property type="entry name" value="AAA_16"/>
    <property type="match status" value="1"/>
</dbReference>
<dbReference type="Gene3D" id="3.40.50.1460">
    <property type="match status" value="1"/>
</dbReference>
<protein>
    <submittedName>
        <fullName evidence="3">Peptidase C14, caspase catalytic subunit p20</fullName>
    </submittedName>
</protein>
<name>A1AN33_PELPD</name>
<dbReference type="eggNOG" id="COG4249">
    <property type="taxonomic scope" value="Bacteria"/>
</dbReference>
<evidence type="ECO:0000313" key="4">
    <source>
        <dbReference type="Proteomes" id="UP000006732"/>
    </source>
</evidence>
<feature type="domain" description="Orc1-like AAA ATPase" evidence="2">
    <location>
        <begin position="279"/>
        <end position="429"/>
    </location>
</feature>
<accession>A1AN33</accession>
<dbReference type="HOGENOM" id="CLU_448952_0_0_7"/>
<evidence type="ECO:0000313" key="3">
    <source>
        <dbReference type="EMBL" id="ABK98753.1"/>
    </source>
</evidence>
<dbReference type="SUPFAM" id="SSF52540">
    <property type="entry name" value="P-loop containing nucleoside triphosphate hydrolases"/>
    <property type="match status" value="1"/>
</dbReference>
<dbReference type="PANTHER" id="PTHR10039">
    <property type="entry name" value="AMELOGENIN"/>
    <property type="match status" value="1"/>
</dbReference>
<reference evidence="3 4" key="1">
    <citation type="submission" date="2006-10" db="EMBL/GenBank/DDBJ databases">
        <title>Complete sequence of chromosome of Pelobacter propionicus DSM 2379.</title>
        <authorList>
            <consortium name="US DOE Joint Genome Institute"/>
            <person name="Copeland A."/>
            <person name="Lucas S."/>
            <person name="Lapidus A."/>
            <person name="Barry K."/>
            <person name="Detter J.C."/>
            <person name="Glavina del Rio T."/>
            <person name="Hammon N."/>
            <person name="Israni S."/>
            <person name="Dalin E."/>
            <person name="Tice H."/>
            <person name="Pitluck S."/>
            <person name="Saunders E."/>
            <person name="Brettin T."/>
            <person name="Bruce D."/>
            <person name="Han C."/>
            <person name="Tapia R."/>
            <person name="Schmutz J."/>
            <person name="Larimer F."/>
            <person name="Land M."/>
            <person name="Hauser L."/>
            <person name="Kyrpides N."/>
            <person name="Kim E."/>
            <person name="Lovley D."/>
            <person name="Richardson P."/>
        </authorList>
    </citation>
    <scope>NUCLEOTIDE SEQUENCE [LARGE SCALE GENOMIC DNA]</scope>
    <source>
        <strain evidence="4">DSM 2379 / NBRC 103807 / OttBd1</strain>
    </source>
</reference>
<dbReference type="InterPro" id="IPR011600">
    <property type="entry name" value="Pept_C14_caspase"/>
</dbReference>
<evidence type="ECO:0000259" key="2">
    <source>
        <dbReference type="Pfam" id="PF13191"/>
    </source>
</evidence>
<organism evidence="3 4">
    <name type="scientific">Pelobacter propionicus (strain DSM 2379 / NBRC 103807 / OttBd1)</name>
    <dbReference type="NCBI Taxonomy" id="338966"/>
    <lineage>
        <taxon>Bacteria</taxon>
        <taxon>Pseudomonadati</taxon>
        <taxon>Thermodesulfobacteriota</taxon>
        <taxon>Desulfuromonadia</taxon>
        <taxon>Desulfuromonadales</taxon>
        <taxon>Desulfuromonadaceae</taxon>
        <taxon>Pelobacter</taxon>
    </lineage>
</organism>
<dbReference type="InterPro" id="IPR041664">
    <property type="entry name" value="AAA_16"/>
</dbReference>
<dbReference type="RefSeq" id="WP_011735055.1">
    <property type="nucleotide sequence ID" value="NC_008609.1"/>
</dbReference>
<dbReference type="SUPFAM" id="SSF52129">
    <property type="entry name" value="Caspase-like"/>
    <property type="match status" value="1"/>
</dbReference>